<comment type="subcellular location">
    <subcellularLocation>
        <location evidence="1">Membrane</location>
        <topology evidence="1">Multi-pass membrane protein</topology>
    </subcellularLocation>
</comment>
<name>A0A6L2JRV2_TANCI</name>
<evidence type="ECO:0000256" key="5">
    <source>
        <dbReference type="ARBA" id="ARBA00023136"/>
    </source>
</evidence>
<evidence type="ECO:0000256" key="3">
    <source>
        <dbReference type="ARBA" id="ARBA00022692"/>
    </source>
</evidence>
<evidence type="ECO:0000256" key="2">
    <source>
        <dbReference type="ARBA" id="ARBA00010583"/>
    </source>
</evidence>
<dbReference type="InterPro" id="IPR011990">
    <property type="entry name" value="TPR-like_helical_dom_sf"/>
</dbReference>
<dbReference type="PANTHER" id="PTHR12428">
    <property type="entry name" value="OXA1"/>
    <property type="match status" value="1"/>
</dbReference>
<protein>
    <submittedName>
        <fullName evidence="6">Albino3-like protein 2, chloroplastic</fullName>
    </submittedName>
</protein>
<reference evidence="6" key="1">
    <citation type="journal article" date="2019" name="Sci. Rep.">
        <title>Draft genome of Tanacetum cinerariifolium, the natural source of mosquito coil.</title>
        <authorList>
            <person name="Yamashiro T."/>
            <person name="Shiraishi A."/>
            <person name="Satake H."/>
            <person name="Nakayama K."/>
        </authorList>
    </citation>
    <scope>NUCLEOTIDE SEQUENCE</scope>
</reference>
<keyword evidence="3" id="KW-0812">Transmembrane</keyword>
<evidence type="ECO:0000313" key="6">
    <source>
        <dbReference type="EMBL" id="GEU39490.1"/>
    </source>
</evidence>
<proteinExistence type="inferred from homology"/>
<evidence type="ECO:0000256" key="1">
    <source>
        <dbReference type="ARBA" id="ARBA00004141"/>
    </source>
</evidence>
<dbReference type="InterPro" id="IPR001708">
    <property type="entry name" value="YidC/ALB3/OXA1/COX18"/>
</dbReference>
<comment type="caution">
    <text evidence="6">The sequence shown here is derived from an EMBL/GenBank/DDBJ whole genome shotgun (WGS) entry which is preliminary data.</text>
</comment>
<accession>A0A6L2JRV2</accession>
<dbReference type="SUPFAM" id="SSF48452">
    <property type="entry name" value="TPR-like"/>
    <property type="match status" value="1"/>
</dbReference>
<organism evidence="6">
    <name type="scientific">Tanacetum cinerariifolium</name>
    <name type="common">Dalmatian daisy</name>
    <name type="synonym">Chrysanthemum cinerariifolium</name>
    <dbReference type="NCBI Taxonomy" id="118510"/>
    <lineage>
        <taxon>Eukaryota</taxon>
        <taxon>Viridiplantae</taxon>
        <taxon>Streptophyta</taxon>
        <taxon>Embryophyta</taxon>
        <taxon>Tracheophyta</taxon>
        <taxon>Spermatophyta</taxon>
        <taxon>Magnoliopsida</taxon>
        <taxon>eudicotyledons</taxon>
        <taxon>Gunneridae</taxon>
        <taxon>Pentapetalae</taxon>
        <taxon>asterids</taxon>
        <taxon>campanulids</taxon>
        <taxon>Asterales</taxon>
        <taxon>Asteraceae</taxon>
        <taxon>Asteroideae</taxon>
        <taxon>Anthemideae</taxon>
        <taxon>Anthemidinae</taxon>
        <taxon>Tanacetum</taxon>
    </lineage>
</organism>
<dbReference type="GO" id="GO:0032977">
    <property type="term" value="F:membrane insertase activity"/>
    <property type="evidence" value="ECO:0007669"/>
    <property type="project" value="InterPro"/>
</dbReference>
<evidence type="ECO:0000256" key="4">
    <source>
        <dbReference type="ARBA" id="ARBA00022989"/>
    </source>
</evidence>
<comment type="similarity">
    <text evidence="2">Belongs to the OXA1/ALB3/YidC (TC 2.A.9.2) family.</text>
</comment>
<dbReference type="GO" id="GO:0005743">
    <property type="term" value="C:mitochondrial inner membrane"/>
    <property type="evidence" value="ECO:0007669"/>
    <property type="project" value="TreeGrafter"/>
</dbReference>
<dbReference type="EMBL" id="BKCJ010001180">
    <property type="protein sequence ID" value="GEU39490.1"/>
    <property type="molecule type" value="Genomic_DNA"/>
</dbReference>
<dbReference type="Gene3D" id="1.25.40.10">
    <property type="entry name" value="Tetratricopeptide repeat domain"/>
    <property type="match status" value="1"/>
</dbReference>
<keyword evidence="4" id="KW-1133">Transmembrane helix</keyword>
<gene>
    <name evidence="6" type="ORF">Tci_011468</name>
</gene>
<sequence length="839" mass="93924">MASSCSIRKRLSSLSNLLFRHTHRRHNTPSHHFTNTSSSNHNRYISSYCYFFNNNKHLLASDTSRSFLKPYAFTSCYRCFTTDTSGTNDHNDSGQVEAEAQGFFDYNDNNYTASIGEVVGSGEVVVDQAIVPVRCLVWLLDQIHYLTAMPCWTRSTGSIATLRASVDMTITIHLQSYSQIRLCLSWTRSTGSIATLRASVDMTITIHLQSYSQIRLCLSWTRSTGSIATLRASVDMTITIHLQSYSQIRLCLRSMLPPPLPPPFSGKSWIEQYKRFREKRIEIGCPSFLWMLAYPSVQIPCFILGTASVRQMALDHYPGFESGGALWFQNLTELPHGATGCTFPLLIATLHLINVRIFAKIVLLVSRRGGKIGAEEGLFIVIPFKVLALNVDFDFKIDLIVFGPKTGSAPVSFFSGGRGCYRLKIHPLNHNQSLKSQRKQLSGQLCFFVTHLRVPYQYHNLRVESSTSDNLGLLLPVIDTSKLSAEDFTKIESFGPELEILIHSPFLALSLPTETLSSSARAIRDLNSVTSLSSDDTSSSSQSYDLAIRPLFLPEDELGAKALELRRASLALTLLYLASKSLDYLESPGQYRKRKRQLIVELQGQEFSLVMMHPLVREKLGLPAKLAPVDSGQSRDLDGLEATFTVPLVKKPIHELSLLEIFNLSIKHLSKGEQERAASLLRMVLEKDPEYVRALVVMGQMLIKDEKLVEATEYLDRAVTKLLLVGHPTEVEEIDQFILASLWSGVALAKQGKVAEGIVHLERIANMKEPEDAKTKAHYCDGLLVLSSALASVGRNDEAEKYLRILTSYDPAYGEYLKHVESEGSNFADDLENSRRKDY</sequence>
<keyword evidence="5" id="KW-0472">Membrane</keyword>
<dbReference type="AlphaFoldDB" id="A0A6L2JRV2"/>
<dbReference type="GO" id="GO:0032979">
    <property type="term" value="P:protein insertion into mitochondrial inner membrane from matrix"/>
    <property type="evidence" value="ECO:0007669"/>
    <property type="project" value="TreeGrafter"/>
</dbReference>
<dbReference type="PANTHER" id="PTHR12428:SF65">
    <property type="entry name" value="CYTOCHROME C OXIDASE ASSEMBLY PROTEIN COX18, MITOCHONDRIAL"/>
    <property type="match status" value="1"/>
</dbReference>